<evidence type="ECO:0000256" key="5">
    <source>
        <dbReference type="ARBA" id="ARBA00023274"/>
    </source>
</evidence>
<reference evidence="9 10" key="1">
    <citation type="submission" date="2017-09" db="EMBL/GenBank/DDBJ databases">
        <title>Sequencing the genomes of two abundant thermophiles in Great Basin hot springs: Thermocrinis jamiesonii and novel Chloroflexi Thermoflexus hugenholtzii.</title>
        <authorList>
            <person name="Hedlund B."/>
        </authorList>
    </citation>
    <scope>NUCLEOTIDE SEQUENCE [LARGE SCALE GENOMIC DNA]</scope>
    <source>
        <strain evidence="9 10">G233</strain>
    </source>
</reference>
<evidence type="ECO:0000256" key="4">
    <source>
        <dbReference type="ARBA" id="ARBA00022980"/>
    </source>
</evidence>
<protein>
    <recommendedName>
        <fullName evidence="6 7">Small ribosomal subunit protein bS20</fullName>
    </recommendedName>
</protein>
<evidence type="ECO:0000256" key="1">
    <source>
        <dbReference type="ARBA" id="ARBA00007634"/>
    </source>
</evidence>
<keyword evidence="3 7" id="KW-0694">RNA-binding</keyword>
<evidence type="ECO:0000313" key="9">
    <source>
        <dbReference type="EMBL" id="PFG73653.1"/>
    </source>
</evidence>
<evidence type="ECO:0000256" key="3">
    <source>
        <dbReference type="ARBA" id="ARBA00022884"/>
    </source>
</evidence>
<comment type="similarity">
    <text evidence="1 7">Belongs to the bacterial ribosomal protein bS20 family.</text>
</comment>
<name>A0A2A9HE66_TEPT2</name>
<dbReference type="AlphaFoldDB" id="A0A2A9HE66"/>
<evidence type="ECO:0000256" key="6">
    <source>
        <dbReference type="ARBA" id="ARBA00035136"/>
    </source>
</evidence>
<dbReference type="SUPFAM" id="SSF46992">
    <property type="entry name" value="Ribosomal protein S20"/>
    <property type="match status" value="1"/>
</dbReference>
<comment type="function">
    <text evidence="7">Binds directly to 16S ribosomal RNA.</text>
</comment>
<dbReference type="GO" id="GO:0003735">
    <property type="term" value="F:structural constituent of ribosome"/>
    <property type="evidence" value="ECO:0007669"/>
    <property type="project" value="InterPro"/>
</dbReference>
<feature type="compositionally biased region" description="Basic residues" evidence="8">
    <location>
        <begin position="1"/>
        <end position="13"/>
    </location>
</feature>
<dbReference type="NCBIfam" id="TIGR00029">
    <property type="entry name" value="S20"/>
    <property type="match status" value="1"/>
</dbReference>
<keyword evidence="2 7" id="KW-0699">rRNA-binding</keyword>
<feature type="region of interest" description="Disordered" evidence="8">
    <location>
        <begin position="1"/>
        <end position="29"/>
    </location>
</feature>
<keyword evidence="10" id="KW-1185">Reference proteome</keyword>
<evidence type="ECO:0000256" key="2">
    <source>
        <dbReference type="ARBA" id="ARBA00022730"/>
    </source>
</evidence>
<keyword evidence="5 7" id="KW-0687">Ribonucleoprotein</keyword>
<proteinExistence type="inferred from homology"/>
<dbReference type="GO" id="GO:0070181">
    <property type="term" value="F:small ribosomal subunit rRNA binding"/>
    <property type="evidence" value="ECO:0007669"/>
    <property type="project" value="TreeGrafter"/>
</dbReference>
<dbReference type="Proteomes" id="UP000223071">
    <property type="component" value="Unassembled WGS sequence"/>
</dbReference>
<dbReference type="PANTHER" id="PTHR33398">
    <property type="entry name" value="30S RIBOSOMAL PROTEIN S20"/>
    <property type="match status" value="1"/>
</dbReference>
<dbReference type="GO" id="GO:0006412">
    <property type="term" value="P:translation"/>
    <property type="evidence" value="ECO:0007669"/>
    <property type="project" value="UniProtKB-UniRule"/>
</dbReference>
<keyword evidence="4 7" id="KW-0689">Ribosomal protein</keyword>
<dbReference type="EMBL" id="PDJQ01000001">
    <property type="protein sequence ID" value="PFG73653.1"/>
    <property type="molecule type" value="Genomic_DNA"/>
</dbReference>
<evidence type="ECO:0000313" key="10">
    <source>
        <dbReference type="Proteomes" id="UP000223071"/>
    </source>
</evidence>
<evidence type="ECO:0000256" key="7">
    <source>
        <dbReference type="HAMAP-Rule" id="MF_00500"/>
    </source>
</evidence>
<dbReference type="Pfam" id="PF01649">
    <property type="entry name" value="Ribosomal_S20p"/>
    <property type="match status" value="1"/>
</dbReference>
<sequence>MAHHKSAIKRWRQSLRERERNRSRRTRARNAIRKLREAVAAGDGEAIKEALSRAYSAVDRAAKKGAIHVGKADRLKRRMAHLVQKAQSTQDAA</sequence>
<dbReference type="GO" id="GO:0005829">
    <property type="term" value="C:cytosol"/>
    <property type="evidence" value="ECO:0007669"/>
    <property type="project" value="TreeGrafter"/>
</dbReference>
<dbReference type="InterPro" id="IPR036510">
    <property type="entry name" value="Ribosomal_bS20_sf"/>
</dbReference>
<organism evidence="9 10">
    <name type="scientific">Tepidiforma thermophila (strain KCTC 52669 / CGMCC 1.13589 / G233)</name>
    <dbReference type="NCBI Taxonomy" id="2761530"/>
    <lineage>
        <taxon>Bacteria</taxon>
        <taxon>Bacillati</taxon>
        <taxon>Chloroflexota</taxon>
        <taxon>Tepidiformia</taxon>
        <taxon>Tepidiformales</taxon>
        <taxon>Tepidiformaceae</taxon>
        <taxon>Tepidiforma</taxon>
    </lineage>
</organism>
<accession>A0A2A9HE66</accession>
<dbReference type="PANTHER" id="PTHR33398:SF1">
    <property type="entry name" value="SMALL RIBOSOMAL SUBUNIT PROTEIN BS20C"/>
    <property type="match status" value="1"/>
</dbReference>
<dbReference type="InterPro" id="IPR002583">
    <property type="entry name" value="Ribosomal_bS20"/>
</dbReference>
<dbReference type="Gene3D" id="1.20.58.110">
    <property type="entry name" value="Ribosomal protein S20"/>
    <property type="match status" value="1"/>
</dbReference>
<comment type="caution">
    <text evidence="9">The sequence shown here is derived from an EMBL/GenBank/DDBJ whole genome shotgun (WGS) entry which is preliminary data.</text>
</comment>
<evidence type="ECO:0000256" key="8">
    <source>
        <dbReference type="SAM" id="MobiDB-lite"/>
    </source>
</evidence>
<dbReference type="GO" id="GO:0015935">
    <property type="term" value="C:small ribosomal subunit"/>
    <property type="evidence" value="ECO:0007669"/>
    <property type="project" value="TreeGrafter"/>
</dbReference>
<dbReference type="RefSeq" id="WP_098503098.1">
    <property type="nucleotide sequence ID" value="NZ_PDJQ01000001.1"/>
</dbReference>
<gene>
    <name evidence="7" type="primary">rpsT</name>
    <name evidence="9" type="ORF">A9A59_0855</name>
</gene>
<dbReference type="HAMAP" id="MF_00500">
    <property type="entry name" value="Ribosomal_bS20"/>
    <property type="match status" value="1"/>
</dbReference>